<dbReference type="GO" id="GO:0016301">
    <property type="term" value="F:kinase activity"/>
    <property type="evidence" value="ECO:0007669"/>
    <property type="project" value="UniProtKB-KW"/>
</dbReference>
<keyword evidence="7" id="KW-1185">Reference proteome</keyword>
<evidence type="ECO:0000256" key="2">
    <source>
        <dbReference type="ARBA" id="ARBA00023125"/>
    </source>
</evidence>
<dbReference type="PROSITE" id="PS51063">
    <property type="entry name" value="HTH_CRP_2"/>
    <property type="match status" value="1"/>
</dbReference>
<name>A0A1M6P285_PARC5</name>
<dbReference type="SUPFAM" id="SSF51206">
    <property type="entry name" value="cAMP-binding domain-like"/>
    <property type="match status" value="1"/>
</dbReference>
<dbReference type="AlphaFoldDB" id="A0A1M6P285"/>
<dbReference type="InterPro" id="IPR014710">
    <property type="entry name" value="RmlC-like_jellyroll"/>
</dbReference>
<accession>A0A1M6P285</accession>
<dbReference type="RefSeq" id="WP_073149399.1">
    <property type="nucleotide sequence ID" value="NZ_FRAG01000021.1"/>
</dbReference>
<keyword evidence="1" id="KW-0805">Transcription regulation</keyword>
<keyword evidence="2" id="KW-0238">DNA-binding</keyword>
<dbReference type="Pfam" id="PF00027">
    <property type="entry name" value="cNMP_binding"/>
    <property type="match status" value="1"/>
</dbReference>
<evidence type="ECO:0000256" key="1">
    <source>
        <dbReference type="ARBA" id="ARBA00023015"/>
    </source>
</evidence>
<dbReference type="SUPFAM" id="SSF46785">
    <property type="entry name" value="Winged helix' DNA-binding domain"/>
    <property type="match status" value="1"/>
</dbReference>
<dbReference type="InterPro" id="IPR000595">
    <property type="entry name" value="cNMP-bd_dom"/>
</dbReference>
<dbReference type="CDD" id="cd00038">
    <property type="entry name" value="CAP_ED"/>
    <property type="match status" value="1"/>
</dbReference>
<dbReference type="PANTHER" id="PTHR24567">
    <property type="entry name" value="CRP FAMILY TRANSCRIPTIONAL REGULATORY PROTEIN"/>
    <property type="match status" value="1"/>
</dbReference>
<proteinExistence type="predicted"/>
<protein>
    <submittedName>
        <fullName evidence="6">cAMP-binding domain of CRP or a regulatory subunit of cAMP-dependent protein kinases</fullName>
    </submittedName>
</protein>
<dbReference type="Pfam" id="PF13545">
    <property type="entry name" value="HTH_Crp_2"/>
    <property type="match status" value="1"/>
</dbReference>
<evidence type="ECO:0000256" key="3">
    <source>
        <dbReference type="ARBA" id="ARBA00023163"/>
    </source>
</evidence>
<dbReference type="EMBL" id="FRAG01000021">
    <property type="protein sequence ID" value="SHK02046.1"/>
    <property type="molecule type" value="Genomic_DNA"/>
</dbReference>
<feature type="domain" description="Cyclic nucleotide-binding" evidence="4">
    <location>
        <begin position="10"/>
        <end position="133"/>
    </location>
</feature>
<dbReference type="STRING" id="1121301.SAMN02745912_01973"/>
<keyword evidence="6" id="KW-0418">Kinase</keyword>
<dbReference type="GO" id="GO:0003677">
    <property type="term" value="F:DNA binding"/>
    <property type="evidence" value="ECO:0007669"/>
    <property type="project" value="UniProtKB-KW"/>
</dbReference>
<dbReference type="Proteomes" id="UP000184465">
    <property type="component" value="Unassembled WGS sequence"/>
</dbReference>
<dbReference type="InterPro" id="IPR050397">
    <property type="entry name" value="Env_Response_Regulators"/>
</dbReference>
<keyword evidence="3" id="KW-0804">Transcription</keyword>
<dbReference type="SMART" id="SM00100">
    <property type="entry name" value="cNMP"/>
    <property type="match status" value="1"/>
</dbReference>
<organism evidence="6 7">
    <name type="scientific">Paramaledivibacter caminithermalis (strain DSM 15212 / CIP 107654 / DViRD3)</name>
    <name type="common">Clostridium caminithermale</name>
    <dbReference type="NCBI Taxonomy" id="1121301"/>
    <lineage>
        <taxon>Bacteria</taxon>
        <taxon>Bacillati</taxon>
        <taxon>Bacillota</taxon>
        <taxon>Clostridia</taxon>
        <taxon>Peptostreptococcales</taxon>
        <taxon>Caminicellaceae</taxon>
        <taxon>Paramaledivibacter</taxon>
    </lineage>
</organism>
<dbReference type="PANTHER" id="PTHR24567:SF58">
    <property type="entry name" value="CYCLIC AMP-BINDING REGULATORY PROTEIN"/>
    <property type="match status" value="1"/>
</dbReference>
<keyword evidence="6" id="KW-0808">Transferase</keyword>
<reference evidence="6 7" key="1">
    <citation type="submission" date="2016-11" db="EMBL/GenBank/DDBJ databases">
        <authorList>
            <person name="Jaros S."/>
            <person name="Januszkiewicz K."/>
            <person name="Wedrychowicz H."/>
        </authorList>
    </citation>
    <scope>NUCLEOTIDE SEQUENCE [LARGE SCALE GENOMIC DNA]</scope>
    <source>
        <strain evidence="6 7">DSM 15212</strain>
    </source>
</reference>
<gene>
    <name evidence="6" type="ORF">SAMN02745912_01973</name>
</gene>
<evidence type="ECO:0000313" key="7">
    <source>
        <dbReference type="Proteomes" id="UP000184465"/>
    </source>
</evidence>
<dbReference type="PROSITE" id="PS50042">
    <property type="entry name" value="CNMP_BINDING_3"/>
    <property type="match status" value="1"/>
</dbReference>
<feature type="domain" description="HTH crp-type" evidence="5">
    <location>
        <begin position="147"/>
        <end position="213"/>
    </location>
</feature>
<evidence type="ECO:0000259" key="5">
    <source>
        <dbReference type="PROSITE" id="PS51063"/>
    </source>
</evidence>
<dbReference type="InterPro" id="IPR036390">
    <property type="entry name" value="WH_DNA-bd_sf"/>
</dbReference>
<evidence type="ECO:0000259" key="4">
    <source>
        <dbReference type="PROSITE" id="PS50042"/>
    </source>
</evidence>
<dbReference type="InterPro" id="IPR018490">
    <property type="entry name" value="cNMP-bd_dom_sf"/>
</dbReference>
<evidence type="ECO:0000313" key="6">
    <source>
        <dbReference type="EMBL" id="SHK02046.1"/>
    </source>
</evidence>
<dbReference type="InterPro" id="IPR012318">
    <property type="entry name" value="HTH_CRP"/>
</dbReference>
<dbReference type="GO" id="GO:0005829">
    <property type="term" value="C:cytosol"/>
    <property type="evidence" value="ECO:0007669"/>
    <property type="project" value="TreeGrafter"/>
</dbReference>
<sequence length="213" mass="25228">MYDIIKSNPIFDGVSEEQLKKIFKKIHYRIIKYSKGESVFTESNFKSSMGIILSGMVEAQKLHYSGKVIILNRMAKGEVLGISALFNNKSYYPSRLVAKNNCKILFISQEELIKIFEMDFNILQRYLSFISDKIYFLNKRIEGFTYESIYERVLCFLENERERQNNQDEIIIKYSKQELAEYLCISRASLYRVLNELAKEGLIKWEKNKIRYL</sequence>
<dbReference type="OrthoDB" id="3176638at2"/>
<dbReference type="GO" id="GO:0003700">
    <property type="term" value="F:DNA-binding transcription factor activity"/>
    <property type="evidence" value="ECO:0007669"/>
    <property type="project" value="TreeGrafter"/>
</dbReference>
<dbReference type="Gene3D" id="2.60.120.10">
    <property type="entry name" value="Jelly Rolls"/>
    <property type="match status" value="1"/>
</dbReference>